<evidence type="ECO:0000313" key="12">
    <source>
        <dbReference type="EMBL" id="CAH0525770.1"/>
    </source>
</evidence>
<evidence type="ECO:0000256" key="5">
    <source>
        <dbReference type="ARBA" id="ARBA00022519"/>
    </source>
</evidence>
<keyword evidence="10" id="KW-0175">Coiled coil</keyword>
<evidence type="ECO:0000256" key="10">
    <source>
        <dbReference type="SAM" id="Coils"/>
    </source>
</evidence>
<evidence type="ECO:0000256" key="8">
    <source>
        <dbReference type="ARBA" id="ARBA00023136"/>
    </source>
</evidence>
<comment type="caution">
    <text evidence="12">The sequence shown here is derived from an EMBL/GenBank/DDBJ whole genome shotgun (WGS) entry which is preliminary data.</text>
</comment>
<proteinExistence type="inferred from homology"/>
<sequence length="449" mass="51492">MSKNPIEQHLKNALISNNASEESTLDDSIVLSSTMTPVHKTLLVIFFLILISTIVASQARIDIVVSVRGELLLDSDIEKVQHLEGGILDTLLVHKGDLVYQGQPIARLKALERNSQLDTVNTELVQLQLDKIRYTSLLNMVEPDFSQYQTSHQDLVTTNRNTWHQEFTKNQSNEQLISHDIEHKQALIRSMKKRRKSSLNQLKLIRKQLDIKQTLYKEEMGSYVDVLNMQVQESNMVREIENLDESLMNEDFQFKKLDKQLRDLIENRNAEYQAQIIQAEKDIRIKQLQQPQHSDKVDRLTVYSPIDGVVDKVHFNFKSAIVPPGESIADIAPLNNTLHGEAKIPRKEMGFVEVGQQVKVKLDTYNFAKYGFIQGTITSISRSSYEEEDTQFYLAAIELENNFLERSGAKYNLSPYMEFTADIKTGSRRVIEYAAKPVMSAIEDAFDER</sequence>
<keyword evidence="4 9" id="KW-1003">Cell membrane</keyword>
<dbReference type="RefSeq" id="WP_237484269.1">
    <property type="nucleotide sequence ID" value="NZ_CAKLCM010000002.1"/>
</dbReference>
<organism evidence="12 13">
    <name type="scientific">Vibrio hippocampi</name>
    <dbReference type="NCBI Taxonomy" id="654686"/>
    <lineage>
        <taxon>Bacteria</taxon>
        <taxon>Pseudomonadati</taxon>
        <taxon>Pseudomonadota</taxon>
        <taxon>Gammaproteobacteria</taxon>
        <taxon>Vibrionales</taxon>
        <taxon>Vibrionaceae</taxon>
        <taxon>Vibrio</taxon>
    </lineage>
</organism>
<reference evidence="12" key="1">
    <citation type="submission" date="2021-12" db="EMBL/GenBank/DDBJ databases">
        <authorList>
            <person name="Rodrigo-Torres L."/>
            <person name="Arahal R. D."/>
            <person name="Lucena T."/>
        </authorList>
    </citation>
    <scope>NUCLEOTIDE SEQUENCE</scope>
    <source>
        <strain evidence="12">CECT 8226</strain>
    </source>
</reference>
<evidence type="ECO:0000256" key="2">
    <source>
        <dbReference type="ARBA" id="ARBA00009477"/>
    </source>
</evidence>
<dbReference type="InterPro" id="IPR058982">
    <property type="entry name" value="Beta-barrel_AprE"/>
</dbReference>
<feature type="coiled-coil region" evidence="10">
    <location>
        <begin position="262"/>
        <end position="289"/>
    </location>
</feature>
<dbReference type="NCBIfam" id="TIGR01843">
    <property type="entry name" value="type_I_hlyD"/>
    <property type="match status" value="1"/>
</dbReference>
<evidence type="ECO:0000256" key="1">
    <source>
        <dbReference type="ARBA" id="ARBA00004377"/>
    </source>
</evidence>
<name>A0ABN8DGS1_9VIBR</name>
<comment type="similarity">
    <text evidence="2 9">Belongs to the membrane fusion protein (MFP) (TC 8.A.1) family.</text>
</comment>
<evidence type="ECO:0000256" key="7">
    <source>
        <dbReference type="ARBA" id="ARBA00022989"/>
    </source>
</evidence>
<evidence type="ECO:0000259" key="11">
    <source>
        <dbReference type="Pfam" id="PF26002"/>
    </source>
</evidence>
<keyword evidence="3 9" id="KW-0813">Transport</keyword>
<comment type="subcellular location">
    <subcellularLocation>
        <location evidence="1 9">Cell inner membrane</location>
        <topology evidence="1 9">Single-pass membrane protein</topology>
    </subcellularLocation>
</comment>
<feature type="transmembrane region" description="Helical" evidence="9">
    <location>
        <begin position="41"/>
        <end position="59"/>
    </location>
</feature>
<dbReference type="InterPro" id="IPR050739">
    <property type="entry name" value="MFP"/>
</dbReference>
<evidence type="ECO:0000256" key="6">
    <source>
        <dbReference type="ARBA" id="ARBA00022692"/>
    </source>
</evidence>
<keyword evidence="13" id="KW-1185">Reference proteome</keyword>
<evidence type="ECO:0000256" key="4">
    <source>
        <dbReference type="ARBA" id="ARBA00022475"/>
    </source>
</evidence>
<keyword evidence="5 9" id="KW-0997">Cell inner membrane</keyword>
<gene>
    <name evidence="12" type="primary">ltxD</name>
    <name evidence="12" type="ORF">VHP8226_01301</name>
</gene>
<keyword evidence="6 9" id="KW-0812">Transmembrane</keyword>
<dbReference type="PANTHER" id="PTHR30386:SF26">
    <property type="entry name" value="TRANSPORT PROTEIN COMB"/>
    <property type="match status" value="1"/>
</dbReference>
<evidence type="ECO:0000256" key="3">
    <source>
        <dbReference type="ARBA" id="ARBA00022448"/>
    </source>
</evidence>
<dbReference type="InterPro" id="IPR010129">
    <property type="entry name" value="T1SS_HlyD"/>
</dbReference>
<feature type="domain" description="AprE-like beta-barrel" evidence="11">
    <location>
        <begin position="341"/>
        <end position="426"/>
    </location>
</feature>
<dbReference type="PRINTS" id="PR01490">
    <property type="entry name" value="RTXTOXIND"/>
</dbReference>
<dbReference type="Gene3D" id="2.40.30.170">
    <property type="match status" value="1"/>
</dbReference>
<accession>A0ABN8DGS1</accession>
<dbReference type="PANTHER" id="PTHR30386">
    <property type="entry name" value="MEMBRANE FUSION SUBUNIT OF EMRAB-TOLC MULTIDRUG EFFLUX PUMP"/>
    <property type="match status" value="1"/>
</dbReference>
<evidence type="ECO:0000313" key="13">
    <source>
        <dbReference type="Proteomes" id="UP000838160"/>
    </source>
</evidence>
<keyword evidence="7 9" id="KW-1133">Transmembrane helix</keyword>
<dbReference type="Pfam" id="PF26002">
    <property type="entry name" value="Beta-barrel_AprE"/>
    <property type="match status" value="1"/>
</dbReference>
<dbReference type="EMBL" id="CAKLCM010000002">
    <property type="protein sequence ID" value="CAH0525770.1"/>
    <property type="molecule type" value="Genomic_DNA"/>
</dbReference>
<dbReference type="Proteomes" id="UP000838160">
    <property type="component" value="Unassembled WGS sequence"/>
</dbReference>
<keyword evidence="8 9" id="KW-0472">Membrane</keyword>
<protein>
    <recommendedName>
        <fullName evidence="9">Membrane fusion protein (MFP) family protein</fullName>
    </recommendedName>
</protein>
<evidence type="ECO:0000256" key="9">
    <source>
        <dbReference type="RuleBase" id="RU365093"/>
    </source>
</evidence>